<dbReference type="EMBL" id="JADCTT010000001">
    <property type="protein sequence ID" value="KAF9759700.1"/>
    <property type="molecule type" value="Genomic_DNA"/>
</dbReference>
<dbReference type="PANTHER" id="PTHR33798">
    <property type="entry name" value="FLAVOPROTEIN OXYGENASE"/>
    <property type="match status" value="1"/>
</dbReference>
<evidence type="ECO:0000256" key="4">
    <source>
        <dbReference type="ARBA" id="ARBA00038054"/>
    </source>
</evidence>
<dbReference type="InterPro" id="IPR002563">
    <property type="entry name" value="Flavin_Rdtase-like_dom"/>
</dbReference>
<dbReference type="InterPro" id="IPR012349">
    <property type="entry name" value="Split_barrel_FMN-bd"/>
</dbReference>
<feature type="domain" description="Flavin reductase like" evidence="5">
    <location>
        <begin position="79"/>
        <end position="242"/>
    </location>
</feature>
<dbReference type="PANTHER" id="PTHR33798:SF5">
    <property type="entry name" value="FLAVIN REDUCTASE LIKE DOMAIN-CONTAINING PROTEIN"/>
    <property type="match status" value="1"/>
</dbReference>
<keyword evidence="2" id="KW-0285">Flavoprotein</keyword>
<keyword evidence="3" id="KW-0288">FMN</keyword>
<comment type="similarity">
    <text evidence="4">Belongs to the flavoredoxin family.</text>
</comment>
<comment type="caution">
    <text evidence="6">The sequence shown here is derived from an EMBL/GenBank/DDBJ whole genome shotgun (WGS) entry which is preliminary data.</text>
</comment>
<dbReference type="AlphaFoldDB" id="A0A8H7NP36"/>
<comment type="cofactor">
    <cofactor evidence="1">
        <name>FMN</name>
        <dbReference type="ChEBI" id="CHEBI:58210"/>
    </cofactor>
</comment>
<dbReference type="Proteomes" id="UP000616885">
    <property type="component" value="Unassembled WGS sequence"/>
</dbReference>
<dbReference type="SMART" id="SM00903">
    <property type="entry name" value="Flavin_Reduct"/>
    <property type="match status" value="1"/>
</dbReference>
<sequence>MADKVGRNPHPDFKKVEASREEWDTSASFRYTKTASPDWKFGDGANRLHDEDSKAKKHIAIDPYTPGRPWGSNYKLLISGVTPRPIAFLSTRSADGSSANLAPFSFFNVVSEDPPLLAVGFARPGPDRDAKDSLRNLRETGECVVNIISEHFVEAANAASVDAPHGVSEWVLSGLTPAEDCETVKCARVKEAVFSIEAKLDYVKEYDSRVVEGRKGGTIAILEVTRFWVREDALNEDQNLIDISVLKPMSRLGGITYGRTTQGIELLRPGFEKDVGGREGAEKIINDTKV</sequence>
<reference evidence="6" key="1">
    <citation type="submission" date="2020-10" db="EMBL/GenBank/DDBJ databases">
        <title>High-Quality Genome Resource of Clonostachys rosea strain S41 by Oxford Nanopore Long-Read Sequencing.</title>
        <authorList>
            <person name="Wang H."/>
        </authorList>
    </citation>
    <scope>NUCLEOTIDE SEQUENCE</scope>
    <source>
        <strain evidence="6">S41</strain>
    </source>
</reference>
<dbReference type="GO" id="GO:0010181">
    <property type="term" value="F:FMN binding"/>
    <property type="evidence" value="ECO:0007669"/>
    <property type="project" value="InterPro"/>
</dbReference>
<accession>A0A8H7NP36</accession>
<evidence type="ECO:0000313" key="7">
    <source>
        <dbReference type="Proteomes" id="UP000616885"/>
    </source>
</evidence>
<evidence type="ECO:0000259" key="5">
    <source>
        <dbReference type="SMART" id="SM00903"/>
    </source>
</evidence>
<dbReference type="Gene3D" id="2.30.110.10">
    <property type="entry name" value="Electron Transport, Fmn-binding Protein, Chain A"/>
    <property type="match status" value="1"/>
</dbReference>
<name>A0A8H7NP36_BIOOC</name>
<evidence type="ECO:0000256" key="2">
    <source>
        <dbReference type="ARBA" id="ARBA00022630"/>
    </source>
</evidence>
<protein>
    <recommendedName>
        <fullName evidence="5">Flavin reductase like domain-containing protein</fullName>
    </recommendedName>
</protein>
<evidence type="ECO:0000256" key="1">
    <source>
        <dbReference type="ARBA" id="ARBA00001917"/>
    </source>
</evidence>
<dbReference type="SUPFAM" id="SSF50475">
    <property type="entry name" value="FMN-binding split barrel"/>
    <property type="match status" value="1"/>
</dbReference>
<dbReference type="Pfam" id="PF01613">
    <property type="entry name" value="Flavin_Reduct"/>
    <property type="match status" value="1"/>
</dbReference>
<gene>
    <name evidence="6" type="ORF">IM811_001394</name>
</gene>
<evidence type="ECO:0000256" key="3">
    <source>
        <dbReference type="ARBA" id="ARBA00022643"/>
    </source>
</evidence>
<organism evidence="6 7">
    <name type="scientific">Bionectria ochroleuca</name>
    <name type="common">Gliocladium roseum</name>
    <dbReference type="NCBI Taxonomy" id="29856"/>
    <lineage>
        <taxon>Eukaryota</taxon>
        <taxon>Fungi</taxon>
        <taxon>Dikarya</taxon>
        <taxon>Ascomycota</taxon>
        <taxon>Pezizomycotina</taxon>
        <taxon>Sordariomycetes</taxon>
        <taxon>Hypocreomycetidae</taxon>
        <taxon>Hypocreales</taxon>
        <taxon>Bionectriaceae</taxon>
        <taxon>Clonostachys</taxon>
    </lineage>
</organism>
<evidence type="ECO:0000313" key="6">
    <source>
        <dbReference type="EMBL" id="KAF9759700.1"/>
    </source>
</evidence>
<proteinExistence type="inferred from homology"/>